<organism evidence="1">
    <name type="scientific">bioreactor metagenome</name>
    <dbReference type="NCBI Taxonomy" id="1076179"/>
    <lineage>
        <taxon>unclassified sequences</taxon>
        <taxon>metagenomes</taxon>
        <taxon>ecological metagenomes</taxon>
    </lineage>
</organism>
<dbReference type="AlphaFoldDB" id="A0A645DWT4"/>
<protein>
    <submittedName>
        <fullName evidence="1">Uncharacterized protein</fullName>
    </submittedName>
</protein>
<evidence type="ECO:0000313" key="1">
    <source>
        <dbReference type="EMBL" id="MPM93073.1"/>
    </source>
</evidence>
<sequence>MLSTSSRYYFSVQSSNARQGGATNYDIYVDGTLYTQGNNADDNYLTLTPEYTIGYGTEIENEWVGFGDVVDYRKLTITETGAYGVTVAGLTASAKLTVYEMNAKGKLTRVKSVTVNPKYDRKTGVWTKNVGDLEGLLLSTNATYFVKVEAVNAQKGGNTGYDLDVGGTIFNNPNNALLNNSWDEVKNTNGQLPADIAGEWVGYGDPADWFKLVVDDATAGNYGFELAADTAKAAKMTLYLVQDNGKLKRMAGGTLFDNIDLAAGSYALAIESADKGKGKKNTGYAVDVTLNRLLPPADAEGQLA</sequence>
<reference evidence="1" key="1">
    <citation type="submission" date="2019-08" db="EMBL/GenBank/DDBJ databases">
        <authorList>
            <person name="Kucharzyk K."/>
            <person name="Murdoch R.W."/>
            <person name="Higgins S."/>
            <person name="Loffler F."/>
        </authorList>
    </citation>
    <scope>NUCLEOTIDE SEQUENCE</scope>
</reference>
<comment type="caution">
    <text evidence="1">The sequence shown here is derived from an EMBL/GenBank/DDBJ whole genome shotgun (WGS) entry which is preliminary data.</text>
</comment>
<accession>A0A645DWT4</accession>
<proteinExistence type="predicted"/>
<dbReference type="EMBL" id="VSSQ01039926">
    <property type="protein sequence ID" value="MPM93073.1"/>
    <property type="molecule type" value="Genomic_DNA"/>
</dbReference>
<gene>
    <name evidence="1" type="ORF">SDC9_140209</name>
</gene>
<name>A0A645DWT4_9ZZZZ</name>